<name>A0AAD5XAH4_9FUNG</name>
<organism evidence="3 4">
    <name type="scientific">Physocladia obscura</name>
    <dbReference type="NCBI Taxonomy" id="109957"/>
    <lineage>
        <taxon>Eukaryota</taxon>
        <taxon>Fungi</taxon>
        <taxon>Fungi incertae sedis</taxon>
        <taxon>Chytridiomycota</taxon>
        <taxon>Chytridiomycota incertae sedis</taxon>
        <taxon>Chytridiomycetes</taxon>
        <taxon>Chytridiales</taxon>
        <taxon>Chytriomycetaceae</taxon>
        <taxon>Physocladia</taxon>
    </lineage>
</organism>
<dbReference type="InterPro" id="IPR003819">
    <property type="entry name" value="TauD/TfdA-like"/>
</dbReference>
<feature type="domain" description="TauD/TfdA-like" evidence="2">
    <location>
        <begin position="2"/>
        <end position="142"/>
    </location>
</feature>
<keyword evidence="4" id="KW-1185">Reference proteome</keyword>
<keyword evidence="1" id="KW-0560">Oxidoreductase</keyword>
<comment type="caution">
    <text evidence="3">The sequence shown here is derived from an EMBL/GenBank/DDBJ whole genome shotgun (WGS) entry which is preliminary data.</text>
</comment>
<reference evidence="3" key="1">
    <citation type="submission" date="2020-05" db="EMBL/GenBank/DDBJ databases">
        <title>Phylogenomic resolution of chytrid fungi.</title>
        <authorList>
            <person name="Stajich J.E."/>
            <person name="Amses K."/>
            <person name="Simmons R."/>
            <person name="Seto K."/>
            <person name="Myers J."/>
            <person name="Bonds A."/>
            <person name="Quandt C.A."/>
            <person name="Barry K."/>
            <person name="Liu P."/>
            <person name="Grigoriev I."/>
            <person name="Longcore J.E."/>
            <person name="James T.Y."/>
        </authorList>
    </citation>
    <scope>NUCLEOTIDE SEQUENCE</scope>
    <source>
        <strain evidence="3">JEL0513</strain>
    </source>
</reference>
<dbReference type="Proteomes" id="UP001211907">
    <property type="component" value="Unassembled WGS sequence"/>
</dbReference>
<gene>
    <name evidence="3" type="ORF">HK100_008713</name>
</gene>
<dbReference type="Gene3D" id="3.60.130.10">
    <property type="entry name" value="Clavaminate synthase-like"/>
    <property type="match status" value="1"/>
</dbReference>
<evidence type="ECO:0000313" key="4">
    <source>
        <dbReference type="Proteomes" id="UP001211907"/>
    </source>
</evidence>
<dbReference type="SUPFAM" id="SSF51197">
    <property type="entry name" value="Clavaminate synthase-like"/>
    <property type="match status" value="1"/>
</dbReference>
<evidence type="ECO:0000313" key="3">
    <source>
        <dbReference type="EMBL" id="KAJ3086389.1"/>
    </source>
</evidence>
<evidence type="ECO:0000256" key="1">
    <source>
        <dbReference type="ARBA" id="ARBA00023002"/>
    </source>
</evidence>
<sequence>MSGGDSQLSSIGKVYNDIAKIRPDIIKTLADDWVLDSGNYYHGIPGKNNKRPLLFYENNRIVAAIARRTVSGYGIWGRHKSLPKPTEEQKEALDTLHFLGKKYSVNIPIGRGHIQFFNNYEVFHAREGYIDSAENTRHIVRLHLRVDRIEWERSNHLKGANEQDPNKGWEEIWNFKPFTPIDQLAK</sequence>
<dbReference type="AlphaFoldDB" id="A0AAD5XAH4"/>
<dbReference type="InterPro" id="IPR042098">
    <property type="entry name" value="TauD-like_sf"/>
</dbReference>
<dbReference type="GO" id="GO:0016491">
    <property type="term" value="F:oxidoreductase activity"/>
    <property type="evidence" value="ECO:0007669"/>
    <property type="project" value="UniProtKB-KW"/>
</dbReference>
<dbReference type="Pfam" id="PF02668">
    <property type="entry name" value="TauD"/>
    <property type="match status" value="1"/>
</dbReference>
<dbReference type="EMBL" id="JADGJH010004288">
    <property type="protein sequence ID" value="KAJ3086389.1"/>
    <property type="molecule type" value="Genomic_DNA"/>
</dbReference>
<accession>A0AAD5XAH4</accession>
<protein>
    <recommendedName>
        <fullName evidence="2">TauD/TfdA-like domain-containing protein</fullName>
    </recommendedName>
</protein>
<evidence type="ECO:0000259" key="2">
    <source>
        <dbReference type="Pfam" id="PF02668"/>
    </source>
</evidence>
<proteinExistence type="predicted"/>